<gene>
    <name evidence="3" type="ORF">LRS13_00920</name>
</gene>
<feature type="domain" description="Glycosyl transferase family 1" evidence="2">
    <location>
        <begin position="72"/>
        <end position="217"/>
    </location>
</feature>
<evidence type="ECO:0000313" key="4">
    <source>
        <dbReference type="Proteomes" id="UP001058860"/>
    </source>
</evidence>
<dbReference type="RefSeq" id="WP_353864612.1">
    <property type="nucleotide sequence ID" value="NZ_CP088295.1"/>
</dbReference>
<proteinExistence type="predicted"/>
<organism evidence="3 4">
    <name type="scientific">Svornostia abyssi</name>
    <dbReference type="NCBI Taxonomy" id="2898438"/>
    <lineage>
        <taxon>Bacteria</taxon>
        <taxon>Bacillati</taxon>
        <taxon>Actinomycetota</taxon>
        <taxon>Thermoleophilia</taxon>
        <taxon>Solirubrobacterales</taxon>
        <taxon>Baekduiaceae</taxon>
        <taxon>Svornostia</taxon>
    </lineage>
</organism>
<evidence type="ECO:0000256" key="1">
    <source>
        <dbReference type="SAM" id="MobiDB-lite"/>
    </source>
</evidence>
<dbReference type="PANTHER" id="PTHR45947:SF3">
    <property type="entry name" value="SULFOQUINOVOSYL TRANSFERASE SQD2"/>
    <property type="match status" value="1"/>
</dbReference>
<dbReference type="CDD" id="cd03801">
    <property type="entry name" value="GT4_PimA-like"/>
    <property type="match status" value="1"/>
</dbReference>
<dbReference type="PANTHER" id="PTHR45947">
    <property type="entry name" value="SULFOQUINOVOSYL TRANSFERASE SQD2"/>
    <property type="match status" value="1"/>
</dbReference>
<dbReference type="InterPro" id="IPR001296">
    <property type="entry name" value="Glyco_trans_1"/>
</dbReference>
<sequence length="257" mass="26190">MRCGPSATGRSISAGPAGSSGTSSSGRACGSRSGPTASAACTKGACTTRGSRGPSPCSKASTRGRLEPAKVRDADPLVVFAGRHIAEKRVPALVPALVAARERVPGLRGVIFGDGPERDQVLELIARHDAGDWLRAPGFVDGAEVEDAMHRALCMVLPSRREGYGQVVIEASAAATPSVVVQGPDNAATEHVTDGVNGVIAPSADPADLAGAIVRVADAGTPLRASTAGWFADNAERLSLGSSLRTLLTGYADSTRR</sequence>
<keyword evidence="4" id="KW-1185">Reference proteome</keyword>
<feature type="region of interest" description="Disordered" evidence="1">
    <location>
        <begin position="1"/>
        <end position="65"/>
    </location>
</feature>
<protein>
    <submittedName>
        <fullName evidence="3">Glycosyltransferase</fullName>
    </submittedName>
</protein>
<feature type="compositionally biased region" description="Low complexity" evidence="1">
    <location>
        <begin position="9"/>
        <end position="34"/>
    </location>
</feature>
<dbReference type="Gene3D" id="3.40.50.2000">
    <property type="entry name" value="Glycogen Phosphorylase B"/>
    <property type="match status" value="1"/>
</dbReference>
<dbReference type="Pfam" id="PF00534">
    <property type="entry name" value="Glycos_transf_1"/>
    <property type="match status" value="1"/>
</dbReference>
<accession>A0ABY5PHG1</accession>
<name>A0ABY5PHG1_9ACTN</name>
<reference evidence="4" key="1">
    <citation type="submission" date="2021-11" db="EMBL/GenBank/DDBJ databases">
        <title>Cultivation dependent microbiological survey of springs from the worlds oldest radium mine currently devoted to the extraction of radon-saturated water.</title>
        <authorList>
            <person name="Kapinusova G."/>
            <person name="Smrhova T."/>
            <person name="Strejcek M."/>
            <person name="Suman J."/>
            <person name="Jani K."/>
            <person name="Pajer P."/>
            <person name="Uhlik O."/>
        </authorList>
    </citation>
    <scope>NUCLEOTIDE SEQUENCE [LARGE SCALE GENOMIC DNA]</scope>
    <source>
        <strain evidence="4">J379</strain>
    </source>
</reference>
<dbReference type="Proteomes" id="UP001058860">
    <property type="component" value="Chromosome"/>
</dbReference>
<dbReference type="SUPFAM" id="SSF53756">
    <property type="entry name" value="UDP-Glycosyltransferase/glycogen phosphorylase"/>
    <property type="match status" value="1"/>
</dbReference>
<dbReference type="InterPro" id="IPR050194">
    <property type="entry name" value="Glycosyltransferase_grp1"/>
</dbReference>
<evidence type="ECO:0000259" key="2">
    <source>
        <dbReference type="Pfam" id="PF00534"/>
    </source>
</evidence>
<dbReference type="EMBL" id="CP088295">
    <property type="protein sequence ID" value="UUY04119.1"/>
    <property type="molecule type" value="Genomic_DNA"/>
</dbReference>
<evidence type="ECO:0000313" key="3">
    <source>
        <dbReference type="EMBL" id="UUY04119.1"/>
    </source>
</evidence>